<proteinExistence type="predicted"/>
<organism evidence="1">
    <name type="scientific">Cuerna arida</name>
    <dbReference type="NCBI Taxonomy" id="1464854"/>
    <lineage>
        <taxon>Eukaryota</taxon>
        <taxon>Metazoa</taxon>
        <taxon>Ecdysozoa</taxon>
        <taxon>Arthropoda</taxon>
        <taxon>Hexapoda</taxon>
        <taxon>Insecta</taxon>
        <taxon>Pterygota</taxon>
        <taxon>Neoptera</taxon>
        <taxon>Paraneoptera</taxon>
        <taxon>Hemiptera</taxon>
        <taxon>Auchenorrhyncha</taxon>
        <taxon>Membracoidea</taxon>
        <taxon>Cicadellidae</taxon>
        <taxon>Cicadellinae</taxon>
        <taxon>Proconiini</taxon>
        <taxon>Cuerna</taxon>
    </lineage>
</organism>
<name>A0A1B6F9V5_9HEMI</name>
<accession>A0A1B6F9V5</accession>
<dbReference type="EMBL" id="GECZ01023076">
    <property type="protein sequence ID" value="JAS46693.1"/>
    <property type="molecule type" value="Transcribed_RNA"/>
</dbReference>
<sequence length="150" mass="17590">MLCYLLFKCTATPGDLVATTFLFANGSQDGATLELHFYKFTLVRMAPMSEEDLLLGVAMRSYLKKKRKRRFEVHPLNSVRLKHGQFHTIMTLLRDDGDNFFSYFRMSIPTFDKLLTYIKDDIVKIDTRFRIRIAPEERLAVTLKRKNNNM</sequence>
<gene>
    <name evidence="1" type="ORF">g.34038</name>
</gene>
<dbReference type="AlphaFoldDB" id="A0A1B6F9V5"/>
<evidence type="ECO:0000313" key="1">
    <source>
        <dbReference type="EMBL" id="JAS46693.1"/>
    </source>
</evidence>
<reference evidence="1" key="1">
    <citation type="submission" date="2015-11" db="EMBL/GenBank/DDBJ databases">
        <title>De novo transcriptome assembly of four potential Pierce s Disease insect vectors from Arizona vineyards.</title>
        <authorList>
            <person name="Tassone E.E."/>
        </authorList>
    </citation>
    <scope>NUCLEOTIDE SEQUENCE</scope>
</reference>
<protein>
    <submittedName>
        <fullName evidence="1">Uncharacterized protein</fullName>
    </submittedName>
</protein>